<keyword evidence="2" id="KW-1185">Reference proteome</keyword>
<dbReference type="NCBIfam" id="TIGR02115">
    <property type="entry name" value="potass_kdpF"/>
    <property type="match status" value="1"/>
</dbReference>
<proteinExistence type="predicted"/>
<name>A0ABW4RP62_9BACL</name>
<evidence type="ECO:0000313" key="1">
    <source>
        <dbReference type="EMBL" id="MFD1888040.1"/>
    </source>
</evidence>
<protein>
    <submittedName>
        <fullName evidence="1">K(+)-transporting ATPase subunit F</fullName>
    </submittedName>
</protein>
<gene>
    <name evidence="1" type="primary">kdpF</name>
    <name evidence="1" type="ORF">ACFSC9_21385</name>
</gene>
<organism evidence="1 2">
    <name type="scientific">Paenibacillus wenxiniae</name>
    <dbReference type="NCBI Taxonomy" id="1636843"/>
    <lineage>
        <taxon>Bacteria</taxon>
        <taxon>Bacillati</taxon>
        <taxon>Bacillota</taxon>
        <taxon>Bacilli</taxon>
        <taxon>Bacillales</taxon>
        <taxon>Paenibacillaceae</taxon>
        <taxon>Paenibacillus</taxon>
    </lineage>
</organism>
<dbReference type="RefSeq" id="WP_371834022.1">
    <property type="nucleotide sequence ID" value="NZ_JBCGUH010000002.1"/>
</dbReference>
<dbReference type="Pfam" id="PF09604">
    <property type="entry name" value="Potass_KdpF"/>
    <property type="match status" value="1"/>
</dbReference>
<reference evidence="2" key="1">
    <citation type="journal article" date="2019" name="Int. J. Syst. Evol. Microbiol.">
        <title>The Global Catalogue of Microorganisms (GCM) 10K type strain sequencing project: providing services to taxonomists for standard genome sequencing and annotation.</title>
        <authorList>
            <consortium name="The Broad Institute Genomics Platform"/>
            <consortium name="The Broad Institute Genome Sequencing Center for Infectious Disease"/>
            <person name="Wu L."/>
            <person name="Ma J."/>
        </authorList>
    </citation>
    <scope>NUCLEOTIDE SEQUENCE [LARGE SCALE GENOMIC DNA]</scope>
    <source>
        <strain evidence="2">CCUG 54950</strain>
    </source>
</reference>
<dbReference type="EMBL" id="JBHUEH010000032">
    <property type="protein sequence ID" value="MFD1888040.1"/>
    <property type="molecule type" value="Genomic_DNA"/>
</dbReference>
<sequence>MIWLLWLIIAGLLVYLCYALIYPEKF</sequence>
<dbReference type="Proteomes" id="UP001597233">
    <property type="component" value="Unassembled WGS sequence"/>
</dbReference>
<accession>A0ABW4RP62</accession>
<comment type="caution">
    <text evidence="1">The sequence shown here is derived from an EMBL/GenBank/DDBJ whole genome shotgun (WGS) entry which is preliminary data.</text>
</comment>
<dbReference type="InterPro" id="IPR011726">
    <property type="entry name" value="KdpF"/>
</dbReference>
<evidence type="ECO:0000313" key="2">
    <source>
        <dbReference type="Proteomes" id="UP001597233"/>
    </source>
</evidence>